<dbReference type="Gene3D" id="1.10.287.130">
    <property type="match status" value="1"/>
</dbReference>
<feature type="coiled-coil region" evidence="4">
    <location>
        <begin position="363"/>
        <end position="397"/>
    </location>
</feature>
<feature type="signal peptide" evidence="6">
    <location>
        <begin position="1"/>
        <end position="20"/>
    </location>
</feature>
<keyword evidence="6" id="KW-0732">Signal</keyword>
<keyword evidence="9" id="KW-1185">Reference proteome</keyword>
<gene>
    <name evidence="8" type="ORF">QYS48_28055</name>
</gene>
<dbReference type="PANTHER" id="PTHR43547">
    <property type="entry name" value="TWO-COMPONENT HISTIDINE KINASE"/>
    <property type="match status" value="1"/>
</dbReference>
<dbReference type="PANTHER" id="PTHR43547:SF2">
    <property type="entry name" value="HYBRID SIGNAL TRANSDUCTION HISTIDINE KINASE C"/>
    <property type="match status" value="1"/>
</dbReference>
<feature type="transmembrane region" description="Helical" evidence="5">
    <location>
        <begin position="337"/>
        <end position="360"/>
    </location>
</feature>
<evidence type="ECO:0000256" key="5">
    <source>
        <dbReference type="SAM" id="Phobius"/>
    </source>
</evidence>
<evidence type="ECO:0000256" key="6">
    <source>
        <dbReference type="SAM" id="SignalP"/>
    </source>
</evidence>
<dbReference type="AlphaFoldDB" id="A0AA51RAU4"/>
<keyword evidence="3" id="KW-0597">Phosphoprotein</keyword>
<dbReference type="PROSITE" id="PS50109">
    <property type="entry name" value="HIS_KIN"/>
    <property type="match status" value="1"/>
</dbReference>
<keyword evidence="5" id="KW-1133">Transmembrane helix</keyword>
<dbReference type="GO" id="GO:0000155">
    <property type="term" value="F:phosphorelay sensor kinase activity"/>
    <property type="evidence" value="ECO:0007669"/>
    <property type="project" value="InterPro"/>
</dbReference>
<protein>
    <recommendedName>
        <fullName evidence="2">histidine kinase</fullName>
        <ecNumber evidence="2">2.7.13.3</ecNumber>
    </recommendedName>
</protein>
<name>A0AA51RAU4_9BACT</name>
<reference evidence="8" key="1">
    <citation type="submission" date="2023-08" db="EMBL/GenBank/DDBJ databases">
        <title>Comparative genomics and taxonomic characterization of three novel marine species of genus Marivirga.</title>
        <authorList>
            <person name="Muhammad N."/>
            <person name="Kim S.-G."/>
        </authorList>
    </citation>
    <scope>NUCLEOTIDE SEQUENCE [LARGE SCALE GENOMIC DNA]</scope>
    <source>
        <strain evidence="8">ABR2-2</strain>
    </source>
</reference>
<evidence type="ECO:0000256" key="3">
    <source>
        <dbReference type="ARBA" id="ARBA00022553"/>
    </source>
</evidence>
<dbReference type="Proteomes" id="UP001244443">
    <property type="component" value="Chromosome"/>
</dbReference>
<proteinExistence type="predicted"/>
<dbReference type="Gene3D" id="3.30.565.10">
    <property type="entry name" value="Histidine kinase-like ATPase, C-terminal domain"/>
    <property type="match status" value="1"/>
</dbReference>
<dbReference type="SMART" id="SM00387">
    <property type="entry name" value="HATPase_c"/>
    <property type="match status" value="1"/>
</dbReference>
<dbReference type="EMBL" id="CP129970">
    <property type="protein sequence ID" value="WMN07178.1"/>
    <property type="molecule type" value="Genomic_DNA"/>
</dbReference>
<organism evidence="8 9">
    <name type="scientific">Marivirga arenosa</name>
    <dbReference type="NCBI Taxonomy" id="3059076"/>
    <lineage>
        <taxon>Bacteria</taxon>
        <taxon>Pseudomonadati</taxon>
        <taxon>Bacteroidota</taxon>
        <taxon>Cytophagia</taxon>
        <taxon>Cytophagales</taxon>
        <taxon>Marivirgaceae</taxon>
        <taxon>Marivirga</taxon>
    </lineage>
</organism>
<comment type="catalytic activity">
    <reaction evidence="1">
        <text>ATP + protein L-histidine = ADP + protein N-phospho-L-histidine.</text>
        <dbReference type="EC" id="2.7.13.3"/>
    </reaction>
</comment>
<dbReference type="InterPro" id="IPR036890">
    <property type="entry name" value="HATPase_C_sf"/>
</dbReference>
<evidence type="ECO:0000259" key="7">
    <source>
        <dbReference type="PROSITE" id="PS50109"/>
    </source>
</evidence>
<dbReference type="InterPro" id="IPR003594">
    <property type="entry name" value="HATPase_dom"/>
</dbReference>
<evidence type="ECO:0000313" key="8">
    <source>
        <dbReference type="EMBL" id="WMN07178.1"/>
    </source>
</evidence>
<dbReference type="InterPro" id="IPR036097">
    <property type="entry name" value="HisK_dim/P_sf"/>
</dbReference>
<dbReference type="CDD" id="cd00075">
    <property type="entry name" value="HATPase"/>
    <property type="match status" value="1"/>
</dbReference>
<keyword evidence="8" id="KW-0808">Transferase</keyword>
<dbReference type="SUPFAM" id="SSF55874">
    <property type="entry name" value="ATPase domain of HSP90 chaperone/DNA topoisomerase II/histidine kinase"/>
    <property type="match status" value="1"/>
</dbReference>
<dbReference type="InterPro" id="IPR005467">
    <property type="entry name" value="His_kinase_dom"/>
</dbReference>
<dbReference type="RefSeq" id="WP_308357254.1">
    <property type="nucleotide sequence ID" value="NZ_CP129970.2"/>
</dbReference>
<dbReference type="Pfam" id="PF02518">
    <property type="entry name" value="HATPase_c"/>
    <property type="match status" value="1"/>
</dbReference>
<dbReference type="SUPFAM" id="SSF47384">
    <property type="entry name" value="Homodimeric domain of signal transducing histidine kinase"/>
    <property type="match status" value="1"/>
</dbReference>
<evidence type="ECO:0000313" key="9">
    <source>
        <dbReference type="Proteomes" id="UP001244443"/>
    </source>
</evidence>
<dbReference type="EC" id="2.7.13.3" evidence="2"/>
<accession>A0AA51RAU4</accession>
<dbReference type="InterPro" id="IPR019734">
    <property type="entry name" value="TPR_rpt"/>
</dbReference>
<dbReference type="SMART" id="SM00028">
    <property type="entry name" value="TPR"/>
    <property type="match status" value="5"/>
</dbReference>
<keyword evidence="5" id="KW-0472">Membrane</keyword>
<dbReference type="InterPro" id="IPR011990">
    <property type="entry name" value="TPR-like_helical_dom_sf"/>
</dbReference>
<evidence type="ECO:0000256" key="2">
    <source>
        <dbReference type="ARBA" id="ARBA00012438"/>
    </source>
</evidence>
<evidence type="ECO:0000256" key="1">
    <source>
        <dbReference type="ARBA" id="ARBA00000085"/>
    </source>
</evidence>
<dbReference type="PRINTS" id="PR00344">
    <property type="entry name" value="BCTRLSENSOR"/>
</dbReference>
<sequence>MNRFTWSLAFILLSISSVYSQVVVEQVCSAKTQKVISISEEKDHGGNSIAAIQVLEDELETKLSDQCKALIYLNLGSLYHKYNKLVQAVKYLDEANKIFAAYEMYNEQITAINLISGSYYILGDHDISAKNTLTAIKIAKKHQLNERLDVLYNNLASSYGELQYNDSAIKYVQYSIELANENQNTSTLLHALSTKAETQLRSGEYTEAELQFEEVIELGRKEKILSSYLESNCLFGIAKAKFLNNDPISARDYGRKAFSLAIEDNHIKIAELSAKLLYEIWEKLDDSDSAYYYLTQYVMAQEKIKPNENLSQLNRFRMRKAELQILEKEQETEKQKYYTILGTISAALLLLLFIVIFLFYRNSNKLNHQLKEKNDLIHKANSQLANQRDELNNLNKVKDRVFSAVIHDFKTPMNTLESMLNMLIKKYMTPDEASENAKKLLLKLKKSRLAINSTIAWIKTQLEGYTAQEQEIELGNFISEIKSYHSSELQKKQIRLKTQIDKDLRFISDRELLFIILNNLISNAIKFSNDKSEIKITSQEEGGMLILKVEDKGIGMKKTELNRIFSLETLSKEGTAAETGSGLGLKISNELIANLGGEITAESDEESGSTFYVRIKLKKVDT</sequence>
<keyword evidence="4" id="KW-0175">Coiled coil</keyword>
<feature type="domain" description="Histidine kinase" evidence="7">
    <location>
        <begin position="404"/>
        <end position="619"/>
    </location>
</feature>
<evidence type="ECO:0000256" key="4">
    <source>
        <dbReference type="SAM" id="Coils"/>
    </source>
</evidence>
<dbReference type="Gene3D" id="1.25.40.10">
    <property type="entry name" value="Tetratricopeptide repeat domain"/>
    <property type="match status" value="2"/>
</dbReference>
<dbReference type="SUPFAM" id="SSF48452">
    <property type="entry name" value="TPR-like"/>
    <property type="match status" value="1"/>
</dbReference>
<dbReference type="InterPro" id="IPR004358">
    <property type="entry name" value="Sig_transdc_His_kin-like_C"/>
</dbReference>
<keyword evidence="8" id="KW-0418">Kinase</keyword>
<keyword evidence="5" id="KW-0812">Transmembrane</keyword>
<feature type="chain" id="PRO_5041323720" description="histidine kinase" evidence="6">
    <location>
        <begin position="21"/>
        <end position="622"/>
    </location>
</feature>